<evidence type="ECO:0000313" key="2">
    <source>
        <dbReference type="Proteomes" id="UP000050482"/>
    </source>
</evidence>
<gene>
    <name evidence="1" type="ORF">AN477_13880</name>
</gene>
<proteinExistence type="predicted"/>
<protein>
    <submittedName>
        <fullName evidence="1">Uncharacterized protein</fullName>
    </submittedName>
</protein>
<keyword evidence="2" id="KW-1185">Reference proteome</keyword>
<dbReference type="AlphaFoldDB" id="A0A0P9CC71"/>
<name>A0A0P9CC71_9BACL</name>
<evidence type="ECO:0000313" key="1">
    <source>
        <dbReference type="EMBL" id="KPV43174.1"/>
    </source>
</evidence>
<sequence>MKNKIEVGNLQGKETLREIIQLMEIGEWFTYEGEAFDANLMTLEELATLLHILSNGGIDVEFVPWTLSMSVNQEKGGN</sequence>
<dbReference type="Proteomes" id="UP000050482">
    <property type="component" value="Unassembled WGS sequence"/>
</dbReference>
<organism evidence="1 2">
    <name type="scientific">Alicyclobacillus ferrooxydans</name>
    <dbReference type="NCBI Taxonomy" id="471514"/>
    <lineage>
        <taxon>Bacteria</taxon>
        <taxon>Bacillati</taxon>
        <taxon>Bacillota</taxon>
        <taxon>Bacilli</taxon>
        <taxon>Bacillales</taxon>
        <taxon>Alicyclobacillaceae</taxon>
        <taxon>Alicyclobacillus</taxon>
    </lineage>
</organism>
<dbReference type="EMBL" id="LJCO01000056">
    <property type="protein sequence ID" value="KPV43174.1"/>
    <property type="molecule type" value="Genomic_DNA"/>
</dbReference>
<accession>A0A0P9CC71</accession>
<comment type="caution">
    <text evidence="1">The sequence shown here is derived from an EMBL/GenBank/DDBJ whole genome shotgun (WGS) entry which is preliminary data.</text>
</comment>
<reference evidence="1 2" key="1">
    <citation type="submission" date="2015-09" db="EMBL/GenBank/DDBJ databases">
        <title>Draft genome sequence of Alicyclobacillus ferrooxydans DSM 22381.</title>
        <authorList>
            <person name="Hemp J."/>
        </authorList>
    </citation>
    <scope>NUCLEOTIDE SEQUENCE [LARGE SCALE GENOMIC DNA]</scope>
    <source>
        <strain evidence="1 2">TC-34</strain>
    </source>
</reference>
<dbReference type="PATRIC" id="fig|471514.4.peg.3462"/>
<dbReference type="STRING" id="471514.AN477_13880"/>
<dbReference type="RefSeq" id="WP_054969768.1">
    <property type="nucleotide sequence ID" value="NZ_LJCO01000056.1"/>
</dbReference>